<reference evidence="2" key="1">
    <citation type="submission" date="2022-05" db="EMBL/GenBank/DDBJ databases">
        <title>Jatrophihabitans sp. SB3-54 whole genome sequence.</title>
        <authorList>
            <person name="Suh M.K."/>
            <person name="Eom M.K."/>
            <person name="Kim J.S."/>
            <person name="Kim H.S."/>
            <person name="Do H.E."/>
            <person name="Shin Y.K."/>
            <person name="Lee J.-S."/>
        </authorList>
    </citation>
    <scope>NUCLEOTIDE SEQUENCE</scope>
    <source>
        <strain evidence="2">SB3-54</strain>
    </source>
</reference>
<dbReference type="InterPro" id="IPR036390">
    <property type="entry name" value="WH_DNA-bd_sf"/>
</dbReference>
<dbReference type="InterPro" id="IPR036388">
    <property type="entry name" value="WH-like_DNA-bd_sf"/>
</dbReference>
<dbReference type="PROSITE" id="PS50987">
    <property type="entry name" value="HTH_ARSR_2"/>
    <property type="match status" value="1"/>
</dbReference>
<evidence type="ECO:0000313" key="2">
    <source>
        <dbReference type="EMBL" id="WAX57239.1"/>
    </source>
</evidence>
<gene>
    <name evidence="2" type="ORF">M6B22_00385</name>
</gene>
<sequence length="263" mass="27219">MVHASAAVHASAPSIAPVAALLADRSRARMVSALSDGRALPASVLAQESGISASTASEHLGRLVAGGILQVERSGRHRYYRLAGADVAAAVEALSAIAPQPPVSSLRQSTRAAALRRARTCYDHVAGRLGVALTASLLERGALVRVDGGTGLDRVEGDRLSAPSRRCPLALGPSAGDVLGAFGVDLAPLLDRPDDSRPLLRCCLDWSEQRYHLAGALGAAVLEQLLAAGWVRRAGPPRALELTPAGRDELGARLGVADYRAAS</sequence>
<feature type="domain" description="HTH arsR-type" evidence="1">
    <location>
        <begin position="7"/>
        <end position="102"/>
    </location>
</feature>
<dbReference type="CDD" id="cd00090">
    <property type="entry name" value="HTH_ARSR"/>
    <property type="match status" value="1"/>
</dbReference>
<dbReference type="InterPro" id="IPR001845">
    <property type="entry name" value="HTH_ArsR_DNA-bd_dom"/>
</dbReference>
<dbReference type="PRINTS" id="PR00778">
    <property type="entry name" value="HTHARSR"/>
</dbReference>
<dbReference type="Proteomes" id="UP001164693">
    <property type="component" value="Chromosome"/>
</dbReference>
<accession>A0ABY7K1H6</accession>
<dbReference type="InterPro" id="IPR011991">
    <property type="entry name" value="ArsR-like_HTH"/>
</dbReference>
<dbReference type="InterPro" id="IPR052543">
    <property type="entry name" value="HTH_Metal-responsive_Reg"/>
</dbReference>
<protein>
    <submittedName>
        <fullName evidence="2">Winged helix-turn-helix domain-containing protein</fullName>
    </submittedName>
</protein>
<evidence type="ECO:0000259" key="1">
    <source>
        <dbReference type="PROSITE" id="PS50987"/>
    </source>
</evidence>
<dbReference type="Pfam" id="PF12840">
    <property type="entry name" value="HTH_20"/>
    <property type="match status" value="1"/>
</dbReference>
<proteinExistence type="predicted"/>
<dbReference type="RefSeq" id="WP_269443778.1">
    <property type="nucleotide sequence ID" value="NZ_CP097463.1"/>
</dbReference>
<dbReference type="SMART" id="SM00418">
    <property type="entry name" value="HTH_ARSR"/>
    <property type="match status" value="1"/>
</dbReference>
<keyword evidence="3" id="KW-1185">Reference proteome</keyword>
<dbReference type="PANTHER" id="PTHR39168">
    <property type="entry name" value="TRANSCRIPTIONAL REGULATOR-RELATED"/>
    <property type="match status" value="1"/>
</dbReference>
<dbReference type="PANTHER" id="PTHR39168:SF1">
    <property type="entry name" value="TRANSCRIPTIONAL REGULATORY PROTEIN"/>
    <property type="match status" value="1"/>
</dbReference>
<organism evidence="2 3">
    <name type="scientific">Jatrophihabitans cynanchi</name>
    <dbReference type="NCBI Taxonomy" id="2944128"/>
    <lineage>
        <taxon>Bacteria</taxon>
        <taxon>Bacillati</taxon>
        <taxon>Actinomycetota</taxon>
        <taxon>Actinomycetes</taxon>
        <taxon>Jatrophihabitantales</taxon>
        <taxon>Jatrophihabitantaceae</taxon>
        <taxon>Jatrophihabitans</taxon>
    </lineage>
</organism>
<dbReference type="SUPFAM" id="SSF46785">
    <property type="entry name" value="Winged helix' DNA-binding domain"/>
    <property type="match status" value="1"/>
</dbReference>
<evidence type="ECO:0000313" key="3">
    <source>
        <dbReference type="Proteomes" id="UP001164693"/>
    </source>
</evidence>
<dbReference type="Gene3D" id="1.10.10.10">
    <property type="entry name" value="Winged helix-like DNA-binding domain superfamily/Winged helix DNA-binding domain"/>
    <property type="match status" value="1"/>
</dbReference>
<dbReference type="EMBL" id="CP097463">
    <property type="protein sequence ID" value="WAX57239.1"/>
    <property type="molecule type" value="Genomic_DNA"/>
</dbReference>
<name>A0ABY7K1H6_9ACTN</name>